<dbReference type="EMBL" id="JH795869">
    <property type="protein sequence ID" value="EJT99545.1"/>
    <property type="molecule type" value="Genomic_DNA"/>
</dbReference>
<evidence type="ECO:0000313" key="3">
    <source>
        <dbReference type="Proteomes" id="UP000030653"/>
    </source>
</evidence>
<evidence type="ECO:0000256" key="1">
    <source>
        <dbReference type="SAM" id="MobiDB-lite"/>
    </source>
</evidence>
<feature type="compositionally biased region" description="Basic and acidic residues" evidence="1">
    <location>
        <begin position="478"/>
        <end position="487"/>
    </location>
</feature>
<reference evidence="2 3" key="1">
    <citation type="journal article" date="2012" name="Science">
        <title>The Paleozoic origin of enzymatic lignin decomposition reconstructed from 31 fungal genomes.</title>
        <authorList>
            <person name="Floudas D."/>
            <person name="Binder M."/>
            <person name="Riley R."/>
            <person name="Barry K."/>
            <person name="Blanchette R.A."/>
            <person name="Henrissat B."/>
            <person name="Martinez A.T."/>
            <person name="Otillar R."/>
            <person name="Spatafora J.W."/>
            <person name="Yadav J.S."/>
            <person name="Aerts A."/>
            <person name="Benoit I."/>
            <person name="Boyd A."/>
            <person name="Carlson A."/>
            <person name="Copeland A."/>
            <person name="Coutinho P.M."/>
            <person name="de Vries R.P."/>
            <person name="Ferreira P."/>
            <person name="Findley K."/>
            <person name="Foster B."/>
            <person name="Gaskell J."/>
            <person name="Glotzer D."/>
            <person name="Gorecki P."/>
            <person name="Heitman J."/>
            <person name="Hesse C."/>
            <person name="Hori C."/>
            <person name="Igarashi K."/>
            <person name="Jurgens J.A."/>
            <person name="Kallen N."/>
            <person name="Kersten P."/>
            <person name="Kohler A."/>
            <person name="Kuees U."/>
            <person name="Kumar T.K.A."/>
            <person name="Kuo A."/>
            <person name="LaButti K."/>
            <person name="Larrondo L.F."/>
            <person name="Lindquist E."/>
            <person name="Ling A."/>
            <person name="Lombard V."/>
            <person name="Lucas S."/>
            <person name="Lundell T."/>
            <person name="Martin R."/>
            <person name="McLaughlin D.J."/>
            <person name="Morgenstern I."/>
            <person name="Morin E."/>
            <person name="Murat C."/>
            <person name="Nagy L.G."/>
            <person name="Nolan M."/>
            <person name="Ohm R.A."/>
            <person name="Patyshakuliyeva A."/>
            <person name="Rokas A."/>
            <person name="Ruiz-Duenas F.J."/>
            <person name="Sabat G."/>
            <person name="Salamov A."/>
            <person name="Samejima M."/>
            <person name="Schmutz J."/>
            <person name="Slot J.C."/>
            <person name="St John F."/>
            <person name="Stenlid J."/>
            <person name="Sun H."/>
            <person name="Sun S."/>
            <person name="Syed K."/>
            <person name="Tsang A."/>
            <person name="Wiebenga A."/>
            <person name="Young D."/>
            <person name="Pisabarro A."/>
            <person name="Eastwood D.C."/>
            <person name="Martin F."/>
            <person name="Cullen D."/>
            <person name="Grigoriev I.V."/>
            <person name="Hibbett D.S."/>
        </authorList>
    </citation>
    <scope>NUCLEOTIDE SEQUENCE [LARGE SCALE GENOMIC DNA]</scope>
    <source>
        <strain evidence="2 3">DJM-731 SS1</strain>
    </source>
</reference>
<proteinExistence type="predicted"/>
<protein>
    <submittedName>
        <fullName evidence="2">Uncharacterized protein</fullName>
    </submittedName>
</protein>
<dbReference type="HOGENOM" id="CLU_553231_0_0_1"/>
<organism evidence="2 3">
    <name type="scientific">Dacryopinax primogenitus (strain DJM 731)</name>
    <name type="common">Brown rot fungus</name>
    <dbReference type="NCBI Taxonomy" id="1858805"/>
    <lineage>
        <taxon>Eukaryota</taxon>
        <taxon>Fungi</taxon>
        <taxon>Dikarya</taxon>
        <taxon>Basidiomycota</taxon>
        <taxon>Agaricomycotina</taxon>
        <taxon>Dacrymycetes</taxon>
        <taxon>Dacrymycetales</taxon>
        <taxon>Dacrymycetaceae</taxon>
        <taxon>Dacryopinax</taxon>
    </lineage>
</organism>
<feature type="compositionally biased region" description="Pro residues" evidence="1">
    <location>
        <begin position="439"/>
        <end position="453"/>
    </location>
</feature>
<dbReference type="GeneID" id="63682600"/>
<dbReference type="RefSeq" id="XP_040626443.1">
    <property type="nucleotide sequence ID" value="XM_040767538.1"/>
</dbReference>
<feature type="compositionally biased region" description="Basic residues" evidence="1">
    <location>
        <begin position="7"/>
        <end position="16"/>
    </location>
</feature>
<feature type="compositionally biased region" description="Pro residues" evidence="1">
    <location>
        <begin position="345"/>
        <end position="354"/>
    </location>
</feature>
<gene>
    <name evidence="2" type="ORF">DACRYDRAFT_101224</name>
</gene>
<keyword evidence="3" id="KW-1185">Reference proteome</keyword>
<feature type="compositionally biased region" description="Low complexity" evidence="1">
    <location>
        <begin position="327"/>
        <end position="344"/>
    </location>
</feature>
<dbReference type="OrthoDB" id="3051727at2759"/>
<dbReference type="AlphaFoldDB" id="M5FR52"/>
<sequence length="493" mass="54692">MSSLFHWNRKSTRSHKSNSSGSTLVGSDGRVSPTSTYSSKKLKVSSFDMVVLPDGNIVRVQGEGKIVPDQPQRWETVLAVAKETLHVLRGIGVQACGAGDLAAKVYGATCIPAEIDLFILTDKVDYTQVLRRLIHHNPKYFIIPLTPALRNLTPSSLDATTALQQALYYRTSSTPIRINLQLPPTPLILYLTTADITWHASFPLMPLPLVLLDKLRAWVLNCYIPAGREASLAERRRLWAEHADIEVLMGQVARARVNLRRERLCAHAFKRDRRPGLPVPEEEEELEVERWVREYITVYPEGRAMWAVLGVRIFDPPTPATTVYGLSRTGTRSSNSTGSNGSSAPPYPSTPPLPAQYFPRPSFSSDQMSLRSRPSLQHSSRSHTPIPESPMTPLSPADIPLPMSPESVAVDRTYSRASTPSRAATPSRFLVREPRSPSSRPPLPPMPPIPPPSGLAGTVVQQLRSKSPFGRKKSSRTLGKERGKEESYFDWDD</sequence>
<dbReference type="Proteomes" id="UP000030653">
    <property type="component" value="Unassembled WGS sequence"/>
</dbReference>
<feature type="region of interest" description="Disordered" evidence="1">
    <location>
        <begin position="323"/>
        <end position="493"/>
    </location>
</feature>
<name>M5FR52_DACPD</name>
<feature type="compositionally biased region" description="Polar residues" evidence="1">
    <location>
        <begin position="362"/>
        <end position="383"/>
    </location>
</feature>
<accession>M5FR52</accession>
<evidence type="ECO:0000313" key="2">
    <source>
        <dbReference type="EMBL" id="EJT99545.1"/>
    </source>
</evidence>
<feature type="compositionally biased region" description="Polar residues" evidence="1">
    <location>
        <begin position="415"/>
        <end position="424"/>
    </location>
</feature>
<feature type="region of interest" description="Disordered" evidence="1">
    <location>
        <begin position="1"/>
        <end position="36"/>
    </location>
</feature>